<dbReference type="EMBL" id="JAHBMH010000053">
    <property type="protein sequence ID" value="KAK1935526.1"/>
    <property type="molecule type" value="Genomic_DNA"/>
</dbReference>
<dbReference type="Proteomes" id="UP001195914">
    <property type="component" value="Unassembled WGS sequence"/>
</dbReference>
<keyword evidence="4" id="KW-1185">Reference proteome</keyword>
<dbReference type="InterPro" id="IPR024751">
    <property type="entry name" value="VESA1"/>
</dbReference>
<accession>A0AAD9LGJ9</accession>
<evidence type="ECO:0000256" key="1">
    <source>
        <dbReference type="SAM" id="MobiDB-lite"/>
    </source>
</evidence>
<reference evidence="3" key="2">
    <citation type="submission" date="2021-05" db="EMBL/GenBank/DDBJ databases">
        <authorList>
            <person name="Pain A."/>
        </authorList>
    </citation>
    <scope>NUCLEOTIDE SEQUENCE</scope>
    <source>
        <strain evidence="3">1802A</strain>
    </source>
</reference>
<evidence type="ECO:0000256" key="2">
    <source>
        <dbReference type="SAM" id="Phobius"/>
    </source>
</evidence>
<organism evidence="3 4">
    <name type="scientific">Babesia divergens</name>
    <dbReference type="NCBI Taxonomy" id="32595"/>
    <lineage>
        <taxon>Eukaryota</taxon>
        <taxon>Sar</taxon>
        <taxon>Alveolata</taxon>
        <taxon>Apicomplexa</taxon>
        <taxon>Aconoidasida</taxon>
        <taxon>Piroplasmida</taxon>
        <taxon>Babesiidae</taxon>
        <taxon>Babesia</taxon>
    </lineage>
</organism>
<comment type="caution">
    <text evidence="3">The sequence shown here is derived from an EMBL/GenBank/DDBJ whole genome shotgun (WGS) entry which is preliminary data.</text>
</comment>
<protein>
    <submittedName>
        <fullName evidence="3">Variant erythrocyte surface antigen-1 family protein</fullName>
    </submittedName>
</protein>
<keyword evidence="2" id="KW-0812">Transmembrane</keyword>
<proteinExistence type="predicted"/>
<keyword evidence="2" id="KW-0472">Membrane</keyword>
<dbReference type="AlphaFoldDB" id="A0AAD9LGJ9"/>
<name>A0AAD9LGJ9_BABDI</name>
<reference evidence="3" key="1">
    <citation type="journal article" date="2014" name="Nucleic Acids Res.">
        <title>The evolutionary dynamics of variant antigen genes in Babesia reveal a history of genomic innovation underlying host-parasite interaction.</title>
        <authorList>
            <person name="Jackson A.P."/>
            <person name="Otto T.D."/>
            <person name="Darby A."/>
            <person name="Ramaprasad A."/>
            <person name="Xia D."/>
            <person name="Echaide I.E."/>
            <person name="Farber M."/>
            <person name="Gahlot S."/>
            <person name="Gamble J."/>
            <person name="Gupta D."/>
            <person name="Gupta Y."/>
            <person name="Jackson L."/>
            <person name="Malandrin L."/>
            <person name="Malas T.B."/>
            <person name="Moussa E."/>
            <person name="Nair M."/>
            <person name="Reid A.J."/>
            <person name="Sanders M."/>
            <person name="Sharma J."/>
            <person name="Tracey A."/>
            <person name="Quail M.A."/>
            <person name="Weir W."/>
            <person name="Wastling J.M."/>
            <person name="Hall N."/>
            <person name="Willadsen P."/>
            <person name="Lingelbach K."/>
            <person name="Shiels B."/>
            <person name="Tait A."/>
            <person name="Berriman M."/>
            <person name="Allred D.R."/>
            <person name="Pain A."/>
        </authorList>
    </citation>
    <scope>NUCLEOTIDE SEQUENCE</scope>
    <source>
        <strain evidence="3">1802A</strain>
    </source>
</reference>
<sequence>KDKCNGKGGWKDFLISNKDSSLGRFLVGMGYDVDKELNGTKTGGEIFGPLSSLFNGPLEKLYNVSKKYFTSFSSRSHVPSSDSQPKTVREILLWLSGLPFIPQFPKLLKHCERLCLATGNPVEFNDFDKFKTSLYASCLRSPFVLAAIQWPGKSEIFYHNFSEISESLYPEDPSDLLDMLLENVRKIFVPLKFLCMQCERKAAEAGWQNCYFGSKCKTDGKFSSPDSPCCSTADPDQGYLCTASGSNQNVHLEHCWGGKCIGSDSSSCNGKHNSGGSSTPKCTPCPHPLLRFLVATSDSKSKDSSPFQPPEGFPPMGFDSSKLSPTGRSGESLFVILDIFVGESNTNEKVCFLRDLLRFLLCLTRTPPSTLGELFGFFKVFVPKLDSKFVPYASKEPGRPDGQKFTNALKDALETLKGSSHSGSHPYDLRSLIDCSSTKDLTCGKYLYSLTGDVYDIFIDSPGMYLSWICYLPKDFKTLLEEFKQKFSDCCSSGSSCKSIVKCPCALPLIYSQGFQFHSPNSLNTNNKKCSDFTDQVEKVAGEGSPLQKLLDAIEEFIWSIRLPFFLFVLAFWAFVISYFLYVQLYKLDVLELNSHDHPAWSFKILPSTLFSDASSRLKDLSYFSL</sequence>
<keyword evidence="2" id="KW-1133">Transmembrane helix</keyword>
<feature type="region of interest" description="Disordered" evidence="1">
    <location>
        <begin position="299"/>
        <end position="324"/>
    </location>
</feature>
<gene>
    <name evidence="3" type="ORF">X943_003443</name>
</gene>
<dbReference type="Pfam" id="PF12785">
    <property type="entry name" value="VESA1_N"/>
    <property type="match status" value="1"/>
</dbReference>
<evidence type="ECO:0000313" key="4">
    <source>
        <dbReference type="Proteomes" id="UP001195914"/>
    </source>
</evidence>
<evidence type="ECO:0000313" key="3">
    <source>
        <dbReference type="EMBL" id="KAK1935526.1"/>
    </source>
</evidence>
<feature type="non-terminal residue" evidence="3">
    <location>
        <position position="1"/>
    </location>
</feature>
<feature type="transmembrane region" description="Helical" evidence="2">
    <location>
        <begin position="557"/>
        <end position="582"/>
    </location>
</feature>